<dbReference type="EMBL" id="CP017812">
    <property type="protein sequence ID" value="AOZ73390.1"/>
    <property type="molecule type" value="Genomic_DNA"/>
</dbReference>
<evidence type="ECO:0000313" key="3">
    <source>
        <dbReference type="Proteomes" id="UP000176288"/>
    </source>
</evidence>
<dbReference type="PANTHER" id="PTHR36456:SF1">
    <property type="entry name" value="UPF0232 PROTEIN SCO3875"/>
    <property type="match status" value="1"/>
</dbReference>
<protein>
    <recommendedName>
        <fullName evidence="4">RNA-binding protein</fullName>
    </recommendedName>
</protein>
<dbReference type="KEGG" id="avu:BK816_00020"/>
<feature type="region of interest" description="Disordered" evidence="1">
    <location>
        <begin position="1"/>
        <end position="72"/>
    </location>
</feature>
<evidence type="ECO:0000256" key="1">
    <source>
        <dbReference type="SAM" id="MobiDB-lite"/>
    </source>
</evidence>
<dbReference type="PANTHER" id="PTHR36456">
    <property type="entry name" value="UPF0232 PROTEIN SCO3875"/>
    <property type="match status" value="1"/>
</dbReference>
<reference evidence="2 3" key="1">
    <citation type="submission" date="2016-10" db="EMBL/GenBank/DDBJ databases">
        <title>Actinomyces aegypiusis sp. nov., isolated from the Aegypius monachus in Qinghai Tibet Plateau China.</title>
        <authorList>
            <person name="Wang Y."/>
        </authorList>
    </citation>
    <scope>NUCLEOTIDE SEQUENCE [LARGE SCALE GENOMIC DNA]</scope>
    <source>
        <strain evidence="2 3">VUL4_3</strain>
    </source>
</reference>
<sequence>MATEQAKSATQNGDGKAVSEANLASEPKELVASGPTWLPGKPMDTIDGYRLGPGYPRTKTGPGPSKRDPKPLGNFVEMLNWERREELQVARVIEDWAKIVGANVAHNAQVTEFTNGKLVLQASSTAWATQLRLLIPEIMRQVNDYCDQGMCQQVQILAPKAPSWKKGPLSVRGRGPRDTYG</sequence>
<proteinExistence type="predicted"/>
<dbReference type="InterPro" id="IPR007922">
    <property type="entry name" value="DciA-like"/>
</dbReference>
<accession>A0A1D9MML7</accession>
<evidence type="ECO:0000313" key="2">
    <source>
        <dbReference type="EMBL" id="AOZ73390.1"/>
    </source>
</evidence>
<dbReference type="Proteomes" id="UP000176288">
    <property type="component" value="Chromosome"/>
</dbReference>
<dbReference type="STRING" id="1912795.BK816_00020"/>
<name>A0A1D9MML7_9ACTO</name>
<gene>
    <name evidence="2" type="ORF">BK816_00020</name>
</gene>
<dbReference type="AlphaFoldDB" id="A0A1D9MML7"/>
<dbReference type="Pfam" id="PF05258">
    <property type="entry name" value="DciA"/>
    <property type="match status" value="1"/>
</dbReference>
<feature type="compositionally biased region" description="Polar residues" evidence="1">
    <location>
        <begin position="1"/>
        <end position="13"/>
    </location>
</feature>
<evidence type="ECO:0008006" key="4">
    <source>
        <dbReference type="Google" id="ProtNLM"/>
    </source>
</evidence>
<organism evidence="2 3">
    <name type="scientific">Boudabousia tangfeifanii</name>
    <dbReference type="NCBI Taxonomy" id="1912795"/>
    <lineage>
        <taxon>Bacteria</taxon>
        <taxon>Bacillati</taxon>
        <taxon>Actinomycetota</taxon>
        <taxon>Actinomycetes</taxon>
        <taxon>Actinomycetales</taxon>
        <taxon>Actinomycetaceae</taxon>
        <taxon>Boudabousia</taxon>
    </lineage>
</organism>
<keyword evidence="3" id="KW-1185">Reference proteome</keyword>